<gene>
    <name evidence="1" type="ORF">COMA1_10200</name>
</gene>
<evidence type="ECO:0000313" key="2">
    <source>
        <dbReference type="Proteomes" id="UP000199032"/>
    </source>
</evidence>
<name>A0A0S4L705_9BACT</name>
<dbReference type="AlphaFoldDB" id="A0A0S4L705"/>
<organism evidence="1 2">
    <name type="scientific">Candidatus Nitrospira nitrosa</name>
    <dbReference type="NCBI Taxonomy" id="1742972"/>
    <lineage>
        <taxon>Bacteria</taxon>
        <taxon>Pseudomonadati</taxon>
        <taxon>Nitrospirota</taxon>
        <taxon>Nitrospiria</taxon>
        <taxon>Nitrospirales</taxon>
        <taxon>Nitrospiraceae</taxon>
        <taxon>Nitrospira</taxon>
    </lineage>
</organism>
<sequence length="88" mass="9561">MPNLLTGYPQVVKFSGDDVLCSRSVDSFLSRGELQKDGSILIGKTVFGPGLLSMSNRMKSKSIVYIEAIAQGSLADSIQFERWLTASC</sequence>
<dbReference type="EMBL" id="CZQA01000001">
    <property type="protein sequence ID" value="CUS31638.1"/>
    <property type="molecule type" value="Genomic_DNA"/>
</dbReference>
<evidence type="ECO:0000313" key="1">
    <source>
        <dbReference type="EMBL" id="CUS31638.1"/>
    </source>
</evidence>
<keyword evidence="2" id="KW-1185">Reference proteome</keyword>
<protein>
    <submittedName>
        <fullName evidence="1">Uncharacterized protein</fullName>
    </submittedName>
</protein>
<proteinExistence type="predicted"/>
<dbReference type="STRING" id="1742972.COMA1_10200"/>
<reference evidence="1 2" key="1">
    <citation type="submission" date="2015-10" db="EMBL/GenBank/DDBJ databases">
        <authorList>
            <person name="Gilbert D.G."/>
        </authorList>
    </citation>
    <scope>NUCLEOTIDE SEQUENCE [LARGE SCALE GENOMIC DNA]</scope>
    <source>
        <strain evidence="1">COMA1</strain>
    </source>
</reference>
<accession>A0A0S4L705</accession>
<dbReference type="Proteomes" id="UP000199032">
    <property type="component" value="Unassembled WGS sequence"/>
</dbReference>